<proteinExistence type="predicted"/>
<gene>
    <name evidence="9" type="primary">ORF135606</name>
    <name evidence="7" type="synonym">ORF135592</name>
    <name evidence="8" type="synonym">ORF135598</name>
</gene>
<reference evidence="9" key="1">
    <citation type="submission" date="2014-12" db="EMBL/GenBank/DDBJ databases">
        <title>Insight into the proteome of Arion vulgaris.</title>
        <authorList>
            <person name="Aradska J."/>
            <person name="Bulat T."/>
            <person name="Smidak R."/>
            <person name="Sarate P."/>
            <person name="Gangsoo J."/>
            <person name="Sialana F."/>
            <person name="Bilban M."/>
            <person name="Lubec G."/>
        </authorList>
    </citation>
    <scope>NUCLEOTIDE SEQUENCE</scope>
    <source>
        <tissue evidence="9">Skin</tissue>
    </source>
</reference>
<evidence type="ECO:0000313" key="8">
    <source>
        <dbReference type="EMBL" id="CEK83173.1"/>
    </source>
</evidence>
<dbReference type="InterPro" id="IPR036259">
    <property type="entry name" value="MFS_trans_sf"/>
</dbReference>
<dbReference type="PROSITE" id="PS50850">
    <property type="entry name" value="MFS"/>
    <property type="match status" value="1"/>
</dbReference>
<feature type="transmembrane region" description="Helical" evidence="5">
    <location>
        <begin position="389"/>
        <end position="411"/>
    </location>
</feature>
<feature type="transmembrane region" description="Helical" evidence="5">
    <location>
        <begin position="477"/>
        <end position="499"/>
    </location>
</feature>
<evidence type="ECO:0000313" key="9">
    <source>
        <dbReference type="EMBL" id="CEK83175.1"/>
    </source>
</evidence>
<name>A0A0B7ATE4_9EUPU</name>
<dbReference type="SUPFAM" id="SSF103473">
    <property type="entry name" value="MFS general substrate transporter"/>
    <property type="match status" value="1"/>
</dbReference>
<protein>
    <recommendedName>
        <fullName evidence="6">Major facilitator superfamily (MFS) profile domain-containing protein</fullName>
    </recommendedName>
</protein>
<feature type="transmembrane region" description="Helical" evidence="5">
    <location>
        <begin position="137"/>
        <end position="160"/>
    </location>
</feature>
<dbReference type="PANTHER" id="PTHR24064">
    <property type="entry name" value="SOLUTE CARRIER FAMILY 22 MEMBER"/>
    <property type="match status" value="1"/>
</dbReference>
<evidence type="ECO:0000256" key="3">
    <source>
        <dbReference type="ARBA" id="ARBA00022989"/>
    </source>
</evidence>
<dbReference type="EMBL" id="HACG01036308">
    <property type="protein sequence ID" value="CEK83173.1"/>
    <property type="molecule type" value="Transcribed_RNA"/>
</dbReference>
<feature type="transmembrane region" description="Helical" evidence="5">
    <location>
        <begin position="423"/>
        <end position="441"/>
    </location>
</feature>
<evidence type="ECO:0000256" key="4">
    <source>
        <dbReference type="ARBA" id="ARBA00023136"/>
    </source>
</evidence>
<dbReference type="InterPro" id="IPR011701">
    <property type="entry name" value="MFS"/>
</dbReference>
<feature type="domain" description="Major facilitator superfamily (MFS) profile" evidence="6">
    <location>
        <begin position="100"/>
        <end position="564"/>
    </location>
</feature>
<dbReference type="AlphaFoldDB" id="A0A0B7ATE4"/>
<dbReference type="GO" id="GO:0022857">
    <property type="term" value="F:transmembrane transporter activity"/>
    <property type="evidence" value="ECO:0007669"/>
    <property type="project" value="InterPro"/>
</dbReference>
<dbReference type="EMBL" id="HACG01036310">
    <property type="protein sequence ID" value="CEK83175.1"/>
    <property type="molecule type" value="Transcribed_RNA"/>
</dbReference>
<dbReference type="InterPro" id="IPR020846">
    <property type="entry name" value="MFS_dom"/>
</dbReference>
<keyword evidence="4 5" id="KW-0472">Membrane</keyword>
<feature type="transmembrane region" description="Helical" evidence="5">
    <location>
        <begin position="511"/>
        <end position="532"/>
    </location>
</feature>
<sequence>MKTRKEIGNVDAALEELGPYGRYSLVQFSLQVVAQIAVVHHMFSIVFTGQKNPFQCPVTVSRNISGQGDNGGLNKTGISVSNTNWTASKDVCHSGPHVVNLDGISWNSSCDAYNVEYQLPKDRYFVSEFDLVCDREYLAALTQTLLTLGQAVASLVCPFFADNYGRKPTLMLCSFVWLGSSLGLAFSVNYTMFAVFKTLNGICLQGVFQTTMTVMIETLTSRQRGFMFGCLGAVFGTLSILLMVPVAYLMRNYSWRLLELAYCSYFIYIILNVFFMDESFRWLAANGMHKRAMFVLNRASLWNGCNLDKVVSAFYKDDVQITFKPISEHYTEMVNVTKINNKLIDNTTDEFTINHDDDSNICKENLDDNFSVEENLNFFSLFRNRQLRFFTAFCTLAWFFNNLTYFALFLMSSALSGSLYLNYSLNCFVELPAALFIYFYIDKLGRKICLASFNIIAGISLVGVAITAAISDQESEVIKVLAIIGKFGVSGSFAVLFTITSELFPTNIRNTAQGLASLSACVGGMLAPFSELLMSKVVYAPGLIFGTGSLVLGALTFFLPETANRQLPQSVKDIENWSHDNEPTKEKRFCHYMCHR</sequence>
<feature type="transmembrane region" description="Helical" evidence="5">
    <location>
        <begin position="172"/>
        <end position="193"/>
    </location>
</feature>
<feature type="transmembrane region" description="Helical" evidence="5">
    <location>
        <begin position="226"/>
        <end position="249"/>
    </location>
</feature>
<evidence type="ECO:0000256" key="2">
    <source>
        <dbReference type="ARBA" id="ARBA00022692"/>
    </source>
</evidence>
<comment type="subcellular location">
    <subcellularLocation>
        <location evidence="1">Membrane</location>
        <topology evidence="1">Multi-pass membrane protein</topology>
    </subcellularLocation>
</comment>
<keyword evidence="2 5" id="KW-0812">Transmembrane</keyword>
<organism evidence="9">
    <name type="scientific">Arion vulgaris</name>
    <dbReference type="NCBI Taxonomy" id="1028688"/>
    <lineage>
        <taxon>Eukaryota</taxon>
        <taxon>Metazoa</taxon>
        <taxon>Spiralia</taxon>
        <taxon>Lophotrochozoa</taxon>
        <taxon>Mollusca</taxon>
        <taxon>Gastropoda</taxon>
        <taxon>Heterobranchia</taxon>
        <taxon>Euthyneura</taxon>
        <taxon>Panpulmonata</taxon>
        <taxon>Eupulmonata</taxon>
        <taxon>Stylommatophora</taxon>
        <taxon>Helicina</taxon>
        <taxon>Arionoidea</taxon>
        <taxon>Arionidae</taxon>
        <taxon>Arion</taxon>
    </lineage>
</organism>
<evidence type="ECO:0000259" key="6">
    <source>
        <dbReference type="PROSITE" id="PS50850"/>
    </source>
</evidence>
<evidence type="ECO:0000256" key="1">
    <source>
        <dbReference type="ARBA" id="ARBA00004141"/>
    </source>
</evidence>
<evidence type="ECO:0000256" key="5">
    <source>
        <dbReference type="SAM" id="Phobius"/>
    </source>
</evidence>
<feature type="transmembrane region" description="Helical" evidence="5">
    <location>
        <begin position="255"/>
        <end position="275"/>
    </location>
</feature>
<feature type="transmembrane region" description="Helical" evidence="5">
    <location>
        <begin position="448"/>
        <end position="471"/>
    </location>
</feature>
<dbReference type="GO" id="GO:0016020">
    <property type="term" value="C:membrane"/>
    <property type="evidence" value="ECO:0007669"/>
    <property type="project" value="UniProtKB-SubCell"/>
</dbReference>
<evidence type="ECO:0000313" key="7">
    <source>
        <dbReference type="EMBL" id="CEK83172.1"/>
    </source>
</evidence>
<dbReference type="Gene3D" id="1.20.1250.20">
    <property type="entry name" value="MFS general substrate transporter like domains"/>
    <property type="match status" value="1"/>
</dbReference>
<dbReference type="Pfam" id="PF07690">
    <property type="entry name" value="MFS_1"/>
    <property type="match status" value="1"/>
</dbReference>
<accession>A0A0B7ATE4</accession>
<feature type="transmembrane region" description="Helical" evidence="5">
    <location>
        <begin position="538"/>
        <end position="559"/>
    </location>
</feature>
<dbReference type="EMBL" id="HACG01036307">
    <property type="protein sequence ID" value="CEK83172.1"/>
    <property type="molecule type" value="Transcribed_RNA"/>
</dbReference>
<keyword evidence="3 5" id="KW-1133">Transmembrane helix</keyword>